<accession>A0A6I5N0K9</accession>
<reference evidence="2 3" key="1">
    <citation type="submission" date="2019-09" db="EMBL/GenBank/DDBJ databases">
        <title>Phylogenetic characterization of a novel taxon of the genus Bifidobacterium: Bifidobacterium choloepi sp. nov.</title>
        <authorList>
            <person name="Modesto M."/>
            <person name="Satti M."/>
        </authorList>
    </citation>
    <scope>NUCLEOTIDE SEQUENCE [LARGE SCALE GENOMIC DNA]</scope>
    <source>
        <strain evidence="2 3">BRDM6</strain>
    </source>
</reference>
<feature type="domain" description="N-acetyltransferase" evidence="1">
    <location>
        <begin position="4"/>
        <end position="179"/>
    </location>
</feature>
<dbReference type="PANTHER" id="PTHR39173:SF1">
    <property type="entry name" value="ACETYLTRANSFERASE"/>
    <property type="match status" value="1"/>
</dbReference>
<evidence type="ECO:0000313" key="2">
    <source>
        <dbReference type="EMBL" id="NEG70117.1"/>
    </source>
</evidence>
<dbReference type="RefSeq" id="WP_163227716.1">
    <property type="nucleotide sequence ID" value="NZ_VYSG01000002.1"/>
</dbReference>
<keyword evidence="2" id="KW-0808">Transferase</keyword>
<organism evidence="2 3">
    <name type="scientific">Bifidobacterium choloepi</name>
    <dbReference type="NCBI Taxonomy" id="2614131"/>
    <lineage>
        <taxon>Bacteria</taxon>
        <taxon>Bacillati</taxon>
        <taxon>Actinomycetota</taxon>
        <taxon>Actinomycetes</taxon>
        <taxon>Bifidobacteriales</taxon>
        <taxon>Bifidobacteriaceae</taxon>
        <taxon>Bifidobacterium</taxon>
    </lineage>
</organism>
<dbReference type="InterPro" id="IPR016181">
    <property type="entry name" value="Acyl_CoA_acyltransferase"/>
</dbReference>
<evidence type="ECO:0000259" key="1">
    <source>
        <dbReference type="PROSITE" id="PS51186"/>
    </source>
</evidence>
<protein>
    <submittedName>
        <fullName evidence="2">GNAT family N-acetyltransferase</fullName>
    </submittedName>
</protein>
<dbReference type="PROSITE" id="PS51186">
    <property type="entry name" value="GNAT"/>
    <property type="match status" value="1"/>
</dbReference>
<sequence length="183" mass="20201">MTSETLRLVEANDSISQDLKQAVLAARDYSVASGEYLDGTADLQDCASFDEWVDFEGRGRRAYGDGYMPSTTFLAVATGDDGAERLVGFLDFRHELNDFLFRFGGHIGYSVLPEERRRGYATAMLDEAKAIGHDWGLDRILVTCARDNVASAKVIEANGGALENEVAEDDGTVMKRYWIELGK</sequence>
<dbReference type="Proteomes" id="UP000469292">
    <property type="component" value="Unassembled WGS sequence"/>
</dbReference>
<dbReference type="AlphaFoldDB" id="A0A6I5N0K9"/>
<dbReference type="SUPFAM" id="SSF55729">
    <property type="entry name" value="Acyl-CoA N-acyltransferases (Nat)"/>
    <property type="match status" value="1"/>
</dbReference>
<dbReference type="Gene3D" id="3.40.630.30">
    <property type="match status" value="1"/>
</dbReference>
<dbReference type="PANTHER" id="PTHR39173">
    <property type="entry name" value="ACETYLTRANSFERASE"/>
    <property type="match status" value="1"/>
</dbReference>
<comment type="caution">
    <text evidence="2">The sequence shown here is derived from an EMBL/GenBank/DDBJ whole genome shotgun (WGS) entry which is preliminary data.</text>
</comment>
<keyword evidence="3" id="KW-1185">Reference proteome</keyword>
<proteinExistence type="predicted"/>
<dbReference type="Pfam" id="PF00583">
    <property type="entry name" value="Acetyltransf_1"/>
    <property type="match status" value="1"/>
</dbReference>
<name>A0A6I5N0K9_9BIFI</name>
<evidence type="ECO:0000313" key="3">
    <source>
        <dbReference type="Proteomes" id="UP000469292"/>
    </source>
</evidence>
<dbReference type="CDD" id="cd04301">
    <property type="entry name" value="NAT_SF"/>
    <property type="match status" value="1"/>
</dbReference>
<dbReference type="InterPro" id="IPR000182">
    <property type="entry name" value="GNAT_dom"/>
</dbReference>
<dbReference type="GO" id="GO:0016747">
    <property type="term" value="F:acyltransferase activity, transferring groups other than amino-acyl groups"/>
    <property type="evidence" value="ECO:0007669"/>
    <property type="project" value="InterPro"/>
</dbReference>
<gene>
    <name evidence="2" type="ORF">F6S87_05835</name>
</gene>
<dbReference type="EMBL" id="VYSG01000002">
    <property type="protein sequence ID" value="NEG70117.1"/>
    <property type="molecule type" value="Genomic_DNA"/>
</dbReference>